<feature type="domain" description="ATPase AAA-3" evidence="4">
    <location>
        <begin position="43"/>
        <end position="173"/>
    </location>
</feature>
<comment type="caution">
    <text evidence="6">The sequence shown here is derived from an EMBL/GenBank/DDBJ whole genome shotgun (WGS) entry which is preliminary data.</text>
</comment>
<evidence type="ECO:0000259" key="5">
    <source>
        <dbReference type="Pfam" id="PF17863"/>
    </source>
</evidence>
<comment type="similarity">
    <text evidence="3">Belongs to the MoxR family.</text>
</comment>
<accession>A0A853C0I7</accession>
<dbReference type="Proteomes" id="UP000530424">
    <property type="component" value="Unassembled WGS sequence"/>
</dbReference>
<dbReference type="PANTHER" id="PTHR42759">
    <property type="entry name" value="MOXR FAMILY PROTEIN"/>
    <property type="match status" value="1"/>
</dbReference>
<dbReference type="InterPro" id="IPR011703">
    <property type="entry name" value="ATPase_AAA-3"/>
</dbReference>
<proteinExistence type="inferred from homology"/>
<dbReference type="Gene3D" id="3.40.50.300">
    <property type="entry name" value="P-loop containing nucleotide triphosphate hydrolases"/>
    <property type="match status" value="1"/>
</dbReference>
<dbReference type="Pfam" id="PF17863">
    <property type="entry name" value="AAA_lid_2"/>
    <property type="match status" value="1"/>
</dbReference>
<dbReference type="Gene3D" id="1.10.8.80">
    <property type="entry name" value="Magnesium chelatase subunit I, C-Terminal domain"/>
    <property type="match status" value="1"/>
</dbReference>
<gene>
    <name evidence="6" type="ORF">HNR19_001365</name>
</gene>
<evidence type="ECO:0000313" key="6">
    <source>
        <dbReference type="EMBL" id="NYJ00667.1"/>
    </source>
</evidence>
<dbReference type="AlphaFoldDB" id="A0A853C0I7"/>
<dbReference type="SUPFAM" id="SSF52540">
    <property type="entry name" value="P-loop containing nucleoside triphosphate hydrolases"/>
    <property type="match status" value="1"/>
</dbReference>
<dbReference type="FunFam" id="3.40.50.300:FF:000640">
    <property type="entry name" value="MoxR family ATPase"/>
    <property type="match status" value="1"/>
</dbReference>
<evidence type="ECO:0000256" key="1">
    <source>
        <dbReference type="ARBA" id="ARBA00022741"/>
    </source>
</evidence>
<keyword evidence="1" id="KW-0547">Nucleotide-binding</keyword>
<dbReference type="PIRSF" id="PIRSF002849">
    <property type="entry name" value="AAA_ATPase_chaperone_MoxR_prd"/>
    <property type="match status" value="1"/>
</dbReference>
<keyword evidence="2" id="KW-0067">ATP-binding</keyword>
<sequence>MTTIDSVTASRRAREVLDEVETAVVGKRDALTLVLAGILAGGHVLLEDFPGLGKTLAARSFAQTLGLEFRRAQFTPDLLPADLTGSFIYDQSKGEFEFRPGPLFTGLLLADEINRTPPKTQAALLEAMQERQVTIEGRTFELEPPFHVLATANPIEYEGTYPLPEAQLDRFLLRVGFGYPDADEEWEVLRRRLERRQEEQTLRQVTTPEELRDIQAAVEAVTVDPDIGRYCVALAGATRSHQHTLVGSSPRGGLALMLVARGYAVIAGRDFVVPEDVKAVAVPALAHRITIRPELWMTEISGRTVVETVLNQVPAPTARERV</sequence>
<dbReference type="PANTHER" id="PTHR42759:SF5">
    <property type="entry name" value="METHANOL DEHYDROGENASE REGULATOR"/>
    <property type="match status" value="1"/>
</dbReference>
<dbReference type="CDD" id="cd00009">
    <property type="entry name" value="AAA"/>
    <property type="match status" value="1"/>
</dbReference>
<name>A0A853C0I7_9ACTN</name>
<evidence type="ECO:0000256" key="3">
    <source>
        <dbReference type="ARBA" id="ARBA00061607"/>
    </source>
</evidence>
<protein>
    <submittedName>
        <fullName evidence="6">MoxR-like ATPase</fullName>
        <ecNumber evidence="6">3.6.3.-</ecNumber>
    </submittedName>
</protein>
<evidence type="ECO:0000259" key="4">
    <source>
        <dbReference type="Pfam" id="PF07726"/>
    </source>
</evidence>
<dbReference type="EC" id="3.6.3.-" evidence="6"/>
<evidence type="ECO:0000256" key="2">
    <source>
        <dbReference type="ARBA" id="ARBA00022840"/>
    </source>
</evidence>
<dbReference type="InterPro" id="IPR050764">
    <property type="entry name" value="CbbQ/NirQ/NorQ/GpvN"/>
</dbReference>
<organism evidence="6 7">
    <name type="scientific">Nocardioides thalensis</name>
    <dbReference type="NCBI Taxonomy" id="1914755"/>
    <lineage>
        <taxon>Bacteria</taxon>
        <taxon>Bacillati</taxon>
        <taxon>Actinomycetota</taxon>
        <taxon>Actinomycetes</taxon>
        <taxon>Propionibacteriales</taxon>
        <taxon>Nocardioidaceae</taxon>
        <taxon>Nocardioides</taxon>
    </lineage>
</organism>
<reference evidence="6 7" key="1">
    <citation type="submission" date="2020-07" db="EMBL/GenBank/DDBJ databases">
        <title>Sequencing the genomes of 1000 actinobacteria strains.</title>
        <authorList>
            <person name="Klenk H.-P."/>
        </authorList>
    </citation>
    <scope>NUCLEOTIDE SEQUENCE [LARGE SCALE GENOMIC DNA]</scope>
    <source>
        <strain evidence="6 7">DSM 103833</strain>
    </source>
</reference>
<dbReference type="GO" id="GO:0005524">
    <property type="term" value="F:ATP binding"/>
    <property type="evidence" value="ECO:0007669"/>
    <property type="project" value="UniProtKB-KW"/>
</dbReference>
<keyword evidence="6" id="KW-0378">Hydrolase</keyword>
<evidence type="ECO:0000313" key="7">
    <source>
        <dbReference type="Proteomes" id="UP000530424"/>
    </source>
</evidence>
<dbReference type="InterPro" id="IPR027417">
    <property type="entry name" value="P-loop_NTPase"/>
</dbReference>
<dbReference type="RefSeq" id="WP_179667222.1">
    <property type="nucleotide sequence ID" value="NZ_JACCFP010000001.1"/>
</dbReference>
<dbReference type="InterPro" id="IPR041628">
    <property type="entry name" value="ChlI/MoxR_AAA_lid"/>
</dbReference>
<dbReference type="Pfam" id="PF07726">
    <property type="entry name" value="AAA_3"/>
    <property type="match status" value="1"/>
</dbReference>
<feature type="domain" description="ChlI/MoxR AAA lid" evidence="5">
    <location>
        <begin position="237"/>
        <end position="306"/>
    </location>
</feature>
<dbReference type="EMBL" id="JACCFP010000001">
    <property type="protein sequence ID" value="NYJ00667.1"/>
    <property type="molecule type" value="Genomic_DNA"/>
</dbReference>
<keyword evidence="7" id="KW-1185">Reference proteome</keyword>
<dbReference type="GO" id="GO:0016887">
    <property type="term" value="F:ATP hydrolysis activity"/>
    <property type="evidence" value="ECO:0007669"/>
    <property type="project" value="InterPro"/>
</dbReference>